<organism evidence="2 3">
    <name type="scientific">Friedmanniomyces simplex</name>
    <dbReference type="NCBI Taxonomy" id="329884"/>
    <lineage>
        <taxon>Eukaryota</taxon>
        <taxon>Fungi</taxon>
        <taxon>Dikarya</taxon>
        <taxon>Ascomycota</taxon>
        <taxon>Pezizomycotina</taxon>
        <taxon>Dothideomycetes</taxon>
        <taxon>Dothideomycetidae</taxon>
        <taxon>Mycosphaerellales</taxon>
        <taxon>Teratosphaeriaceae</taxon>
        <taxon>Friedmanniomyces</taxon>
    </lineage>
</organism>
<feature type="compositionally biased region" description="Basic and acidic residues" evidence="1">
    <location>
        <begin position="62"/>
        <end position="72"/>
    </location>
</feature>
<sequence length="108" mass="11958">MTIASSVIFVHHRDAASEIERRMTAEGHKVAMLNEQLVTKLYTAAKGERNVALEEMARLQGEAEKARHDLQPRHPKGVQEQAIGAARDLATIKSRRAASTYEPSPVIN</sequence>
<evidence type="ECO:0000256" key="1">
    <source>
        <dbReference type="SAM" id="MobiDB-lite"/>
    </source>
</evidence>
<name>A0A4V5NHR7_9PEZI</name>
<proteinExistence type="predicted"/>
<protein>
    <submittedName>
        <fullName evidence="2">Uncharacterized protein</fullName>
    </submittedName>
</protein>
<feature type="region of interest" description="Disordered" evidence="1">
    <location>
        <begin position="62"/>
        <end position="81"/>
    </location>
</feature>
<evidence type="ECO:0000313" key="3">
    <source>
        <dbReference type="Proteomes" id="UP000309340"/>
    </source>
</evidence>
<reference evidence="2 3" key="1">
    <citation type="submission" date="2017-03" db="EMBL/GenBank/DDBJ databases">
        <title>Genomes of endolithic fungi from Antarctica.</title>
        <authorList>
            <person name="Coleine C."/>
            <person name="Masonjones S."/>
            <person name="Stajich J.E."/>
        </authorList>
    </citation>
    <scope>NUCLEOTIDE SEQUENCE [LARGE SCALE GENOMIC DNA]</scope>
    <source>
        <strain evidence="2 3">CCFEE 5184</strain>
    </source>
</reference>
<comment type="caution">
    <text evidence="2">The sequence shown here is derived from an EMBL/GenBank/DDBJ whole genome shotgun (WGS) entry which is preliminary data.</text>
</comment>
<accession>A0A4V5NHR7</accession>
<gene>
    <name evidence="2" type="ORF">B0A55_04146</name>
</gene>
<dbReference type="Proteomes" id="UP000309340">
    <property type="component" value="Unassembled WGS sequence"/>
</dbReference>
<dbReference type="EMBL" id="NAJQ01000074">
    <property type="protein sequence ID" value="TKA80229.1"/>
    <property type="molecule type" value="Genomic_DNA"/>
</dbReference>
<evidence type="ECO:0000313" key="2">
    <source>
        <dbReference type="EMBL" id="TKA80229.1"/>
    </source>
</evidence>
<dbReference type="AlphaFoldDB" id="A0A4V5NHR7"/>
<keyword evidence="3" id="KW-1185">Reference proteome</keyword>